<dbReference type="GO" id="GO:0005524">
    <property type="term" value="F:ATP binding"/>
    <property type="evidence" value="ECO:0007669"/>
    <property type="project" value="UniProtKB-KW"/>
</dbReference>
<dbReference type="InterPro" id="IPR011703">
    <property type="entry name" value="ATPase_AAA-3"/>
</dbReference>
<accession>A0A7K1Y2B1</accession>
<dbReference type="AlphaFoldDB" id="A0A7K1Y2B1"/>
<dbReference type="Pfam" id="PF07726">
    <property type="entry name" value="AAA_3"/>
    <property type="match status" value="1"/>
</dbReference>
<sequence length="332" mass="37024">MEITESNITELLAKLPRLKQEIQKVIVGQDHILEEIIIALMAGGHCLLEGVPGLAKTLMVRTLSQALHLSFRRVQFTPDLMPTDIIGTEILEEDHATGKRFFKFNKGPLFANIILADEINRTPPKTQSALLEAMQEFEVTYAGQTYPLDRPFFILATQNPIEQAGTYPLPEAQLDRFLLYIKIGYPTAAEEFGILSSTTGAKKVPVNAVINGEDIRQLQKLVREVSINDDLVHYVSGIIRATRPDTTAVPYVKEWVRWGAGPRAGQALILTAKARALFKGRYAVIMEDIQAMAPPVLRHRTLMNFKAEAERVTSDMVTAELLKAIDRPKPGK</sequence>
<evidence type="ECO:0000259" key="4">
    <source>
        <dbReference type="Pfam" id="PF07726"/>
    </source>
</evidence>
<dbReference type="Pfam" id="PF17863">
    <property type="entry name" value="AAA_lid_2"/>
    <property type="match status" value="1"/>
</dbReference>
<dbReference type="InterPro" id="IPR027417">
    <property type="entry name" value="P-loop_NTPase"/>
</dbReference>
<comment type="similarity">
    <text evidence="3">Belongs to the MoxR family.</text>
</comment>
<evidence type="ECO:0000256" key="1">
    <source>
        <dbReference type="ARBA" id="ARBA00022741"/>
    </source>
</evidence>
<keyword evidence="2" id="KW-0067">ATP-binding</keyword>
<dbReference type="SUPFAM" id="SSF52540">
    <property type="entry name" value="P-loop containing nucleoside triphosphate hydrolases"/>
    <property type="match status" value="1"/>
</dbReference>
<evidence type="ECO:0000259" key="5">
    <source>
        <dbReference type="Pfam" id="PF17863"/>
    </source>
</evidence>
<dbReference type="InterPro" id="IPR041628">
    <property type="entry name" value="ChlI/MoxR_AAA_lid"/>
</dbReference>
<dbReference type="EMBL" id="WVHS01000004">
    <property type="protein sequence ID" value="MXV17208.1"/>
    <property type="molecule type" value="Genomic_DNA"/>
</dbReference>
<keyword evidence="1" id="KW-0547">Nucleotide-binding</keyword>
<reference evidence="6 7" key="1">
    <citation type="submission" date="2019-11" db="EMBL/GenBank/DDBJ databases">
        <title>Pedobacter sp. HMF7056 Genome sequencing and assembly.</title>
        <authorList>
            <person name="Kang H."/>
            <person name="Kim H."/>
            <person name="Joh K."/>
        </authorList>
    </citation>
    <scope>NUCLEOTIDE SEQUENCE [LARGE SCALE GENOMIC DNA]</scope>
    <source>
        <strain evidence="6 7">HMF7056</strain>
    </source>
</reference>
<dbReference type="GO" id="GO:0016887">
    <property type="term" value="F:ATP hydrolysis activity"/>
    <property type="evidence" value="ECO:0007669"/>
    <property type="project" value="InterPro"/>
</dbReference>
<evidence type="ECO:0000313" key="6">
    <source>
        <dbReference type="EMBL" id="MXV17208.1"/>
    </source>
</evidence>
<evidence type="ECO:0000256" key="2">
    <source>
        <dbReference type="ARBA" id="ARBA00022840"/>
    </source>
</evidence>
<evidence type="ECO:0000313" key="7">
    <source>
        <dbReference type="Proteomes" id="UP000451233"/>
    </source>
</evidence>
<dbReference type="PANTHER" id="PTHR42759:SF1">
    <property type="entry name" value="MAGNESIUM-CHELATASE SUBUNIT CHLD"/>
    <property type="match status" value="1"/>
</dbReference>
<dbReference type="CDD" id="cd00009">
    <property type="entry name" value="AAA"/>
    <property type="match status" value="1"/>
</dbReference>
<dbReference type="Proteomes" id="UP000451233">
    <property type="component" value="Unassembled WGS sequence"/>
</dbReference>
<organism evidence="6 7">
    <name type="scientific">Hufsiella ginkgonis</name>
    <dbReference type="NCBI Taxonomy" id="2695274"/>
    <lineage>
        <taxon>Bacteria</taxon>
        <taxon>Pseudomonadati</taxon>
        <taxon>Bacteroidota</taxon>
        <taxon>Sphingobacteriia</taxon>
        <taxon>Sphingobacteriales</taxon>
        <taxon>Sphingobacteriaceae</taxon>
        <taxon>Hufsiella</taxon>
    </lineage>
</organism>
<comment type="caution">
    <text evidence="6">The sequence shown here is derived from an EMBL/GenBank/DDBJ whole genome shotgun (WGS) entry which is preliminary data.</text>
</comment>
<evidence type="ECO:0000256" key="3">
    <source>
        <dbReference type="ARBA" id="ARBA00061607"/>
    </source>
</evidence>
<gene>
    <name evidence="6" type="ORF">GS398_18055</name>
</gene>
<dbReference type="Gene3D" id="3.40.50.300">
    <property type="entry name" value="P-loop containing nucleotide triphosphate hydrolases"/>
    <property type="match status" value="1"/>
</dbReference>
<dbReference type="InterPro" id="IPR050764">
    <property type="entry name" value="CbbQ/NirQ/NorQ/GpvN"/>
</dbReference>
<dbReference type="FunFam" id="3.40.50.300:FF:000640">
    <property type="entry name" value="MoxR family ATPase"/>
    <property type="match status" value="1"/>
</dbReference>
<feature type="domain" description="ChlI/MoxR AAA lid" evidence="5">
    <location>
        <begin position="254"/>
        <end position="315"/>
    </location>
</feature>
<name>A0A7K1Y2B1_9SPHI</name>
<dbReference type="Gene3D" id="1.10.8.80">
    <property type="entry name" value="Magnesium chelatase subunit I, C-Terminal domain"/>
    <property type="match status" value="1"/>
</dbReference>
<dbReference type="PANTHER" id="PTHR42759">
    <property type="entry name" value="MOXR FAMILY PROTEIN"/>
    <property type="match status" value="1"/>
</dbReference>
<proteinExistence type="inferred from homology"/>
<keyword evidence="7" id="KW-1185">Reference proteome</keyword>
<dbReference type="PIRSF" id="PIRSF002849">
    <property type="entry name" value="AAA_ATPase_chaperone_MoxR_prd"/>
    <property type="match status" value="1"/>
</dbReference>
<protein>
    <submittedName>
        <fullName evidence="6">AAA domain-containing protein</fullName>
    </submittedName>
</protein>
<feature type="domain" description="ATPase AAA-3" evidence="4">
    <location>
        <begin position="45"/>
        <end position="179"/>
    </location>
</feature>